<keyword evidence="3" id="KW-1185">Reference proteome</keyword>
<dbReference type="AlphaFoldDB" id="A0A1F2P4N9"/>
<protein>
    <submittedName>
        <fullName evidence="2">Uncharacterized protein</fullName>
    </submittedName>
</protein>
<reference evidence="2 3" key="1">
    <citation type="submission" date="2016-05" db="EMBL/GenBank/DDBJ databases">
        <title>Microbial consortia oxidize butane by reversing methanogenesis.</title>
        <authorList>
            <person name="Laso-Perez R."/>
            <person name="Richter M."/>
            <person name="Wegener G."/>
            <person name="Musat F."/>
        </authorList>
    </citation>
    <scope>NUCLEOTIDE SEQUENCE [LARGE SCALE GENOMIC DNA]</scope>
    <source>
        <strain evidence="2">BOX1</strain>
    </source>
</reference>
<gene>
    <name evidence="1" type="ORF">ENI32_03355</name>
    <name evidence="2" type="ORF">SBU_001334</name>
</gene>
<reference evidence="1" key="2">
    <citation type="journal article" date="2020" name="mSystems">
        <title>Genome- and Community-Level Interaction Insights into Carbon Utilization and Element Cycling Functions of Hydrothermarchaeota in Hydrothermal Sediment.</title>
        <authorList>
            <person name="Zhou Z."/>
            <person name="Liu Y."/>
            <person name="Xu W."/>
            <person name="Pan J."/>
            <person name="Luo Z.H."/>
            <person name="Li M."/>
        </authorList>
    </citation>
    <scope>NUCLEOTIDE SEQUENCE [LARGE SCALE GENOMIC DNA]</scope>
    <source>
        <strain evidence="1">HyVt-386</strain>
    </source>
</reference>
<accession>A0A1F2P4N9</accession>
<proteinExistence type="predicted"/>
<comment type="caution">
    <text evidence="2">The sequence shown here is derived from an EMBL/GenBank/DDBJ whole genome shotgun (WGS) entry which is preliminary data.</text>
</comment>
<dbReference type="EMBL" id="LYOR01000007">
    <property type="protein sequence ID" value="OFV65751.1"/>
    <property type="molecule type" value="Genomic_DNA"/>
</dbReference>
<name>A0A1F2P4N9_9EURY</name>
<evidence type="ECO:0000313" key="1">
    <source>
        <dbReference type="EMBL" id="HEC56907.1"/>
    </source>
</evidence>
<sequence length="232" mass="26693">MSHLPVLVEVVIYIHDSQKGGFTREEVIDSTRLSPEEVDETLNLMIEKGLLKVFGNRFFRTPAFDEIAPKLISIYSDLRGERSIELALRGALSLYSPLREDMLKRAMLDLGFSAEEFDDLLIADIQKGYIRRVRAVHVGKIRSGSRLLPVGFYADLDLDVRPFLEGFLEYYRRIGFIEEIFEEVLLIGRYPPEIARPAREYIKNERVEVRNQLRLSSPPIFTSPPFLSLTSL</sequence>
<dbReference type="EMBL" id="DRIE01000053">
    <property type="protein sequence ID" value="HEC56907.1"/>
    <property type="molecule type" value="Genomic_DNA"/>
</dbReference>
<dbReference type="Proteomes" id="UP000885936">
    <property type="component" value="Unassembled WGS sequence"/>
</dbReference>
<organism evidence="2 3">
    <name type="scientific">Candidatus Syntropharchaeum butanivorans</name>
    <dbReference type="NCBI Taxonomy" id="1839936"/>
    <lineage>
        <taxon>Archaea</taxon>
        <taxon>Methanobacteriati</taxon>
        <taxon>Methanobacteriota</taxon>
        <taxon>Stenosarchaea group</taxon>
        <taxon>Methanomicrobia</taxon>
        <taxon>Methanosarcinales</taxon>
        <taxon>ANME-2 cluster</taxon>
        <taxon>Candidatus Syntropharchaeum</taxon>
    </lineage>
</organism>
<evidence type="ECO:0000313" key="3">
    <source>
        <dbReference type="Proteomes" id="UP000185779"/>
    </source>
</evidence>
<dbReference type="Proteomes" id="UP000185779">
    <property type="component" value="Unassembled WGS sequence"/>
</dbReference>
<evidence type="ECO:0000313" key="2">
    <source>
        <dbReference type="EMBL" id="OFV65751.1"/>
    </source>
</evidence>